<reference evidence="8" key="2">
    <citation type="journal article" date="2023" name="Microbiol Resour">
        <title>Decontamination and Annotation of the Draft Genome Sequence of the Oomycete Lagenidium giganteum ARSEF 373.</title>
        <authorList>
            <person name="Morgan W.R."/>
            <person name="Tartar A."/>
        </authorList>
    </citation>
    <scope>NUCLEOTIDE SEQUENCE</scope>
    <source>
        <strain evidence="8">ARSEF 373</strain>
    </source>
</reference>
<dbReference type="PANTHER" id="PTHR12127:SF7">
    <property type="entry name" value="SD02261P"/>
    <property type="match status" value="1"/>
</dbReference>
<dbReference type="InterPro" id="IPR013122">
    <property type="entry name" value="PKD1_2_channel"/>
</dbReference>
<feature type="region of interest" description="Disordered" evidence="5">
    <location>
        <begin position="1"/>
        <end position="29"/>
    </location>
</feature>
<feature type="transmembrane region" description="Helical" evidence="6">
    <location>
        <begin position="516"/>
        <end position="537"/>
    </location>
</feature>
<dbReference type="EMBL" id="DAKRPA010000034">
    <property type="protein sequence ID" value="DBA02208.1"/>
    <property type="molecule type" value="Genomic_DNA"/>
</dbReference>
<evidence type="ECO:0000256" key="4">
    <source>
        <dbReference type="ARBA" id="ARBA00023136"/>
    </source>
</evidence>
<evidence type="ECO:0000256" key="3">
    <source>
        <dbReference type="ARBA" id="ARBA00022989"/>
    </source>
</evidence>
<evidence type="ECO:0000313" key="8">
    <source>
        <dbReference type="EMBL" id="DBA02208.1"/>
    </source>
</evidence>
<dbReference type="GO" id="GO:0072345">
    <property type="term" value="F:NAADP-sensitive calcium-release channel activity"/>
    <property type="evidence" value="ECO:0007669"/>
    <property type="project" value="TreeGrafter"/>
</dbReference>
<name>A0AAV2ZAE8_9STRA</name>
<dbReference type="GO" id="GO:0016020">
    <property type="term" value="C:membrane"/>
    <property type="evidence" value="ECO:0007669"/>
    <property type="project" value="UniProtKB-SubCell"/>
</dbReference>
<reference evidence="8" key="1">
    <citation type="submission" date="2022-11" db="EMBL/GenBank/DDBJ databases">
        <authorList>
            <person name="Morgan W.R."/>
            <person name="Tartar A."/>
        </authorList>
    </citation>
    <scope>NUCLEOTIDE SEQUENCE</scope>
    <source>
        <strain evidence="8">ARSEF 373</strain>
    </source>
</reference>
<organism evidence="8 9">
    <name type="scientific">Lagenidium giganteum</name>
    <dbReference type="NCBI Taxonomy" id="4803"/>
    <lineage>
        <taxon>Eukaryota</taxon>
        <taxon>Sar</taxon>
        <taxon>Stramenopiles</taxon>
        <taxon>Oomycota</taxon>
        <taxon>Peronosporomycetes</taxon>
        <taxon>Pythiales</taxon>
        <taxon>Pythiaceae</taxon>
    </lineage>
</organism>
<protein>
    <recommendedName>
        <fullName evidence="7">Polycystin cation channel PKD1/PKD2 domain-containing protein</fullName>
    </recommendedName>
</protein>
<gene>
    <name evidence="8" type="ORF">N0F65_007618</name>
</gene>
<dbReference type="Gene3D" id="1.10.287.70">
    <property type="match status" value="1"/>
</dbReference>
<evidence type="ECO:0000313" key="9">
    <source>
        <dbReference type="Proteomes" id="UP001146120"/>
    </source>
</evidence>
<feature type="transmembrane region" description="Helical" evidence="6">
    <location>
        <begin position="452"/>
        <end position="474"/>
    </location>
</feature>
<dbReference type="Proteomes" id="UP001146120">
    <property type="component" value="Unassembled WGS sequence"/>
</dbReference>
<dbReference type="AlphaFoldDB" id="A0AAV2ZAE8"/>
<keyword evidence="2 6" id="KW-0812">Transmembrane</keyword>
<evidence type="ECO:0000256" key="1">
    <source>
        <dbReference type="ARBA" id="ARBA00004141"/>
    </source>
</evidence>
<keyword evidence="9" id="KW-1185">Reference proteome</keyword>
<feature type="transmembrane region" description="Helical" evidence="6">
    <location>
        <begin position="381"/>
        <end position="401"/>
    </location>
</feature>
<evidence type="ECO:0000256" key="2">
    <source>
        <dbReference type="ARBA" id="ARBA00022692"/>
    </source>
</evidence>
<accession>A0AAV2ZAE8</accession>
<dbReference type="Pfam" id="PF08016">
    <property type="entry name" value="PKD_channel"/>
    <property type="match status" value="1"/>
</dbReference>
<evidence type="ECO:0000259" key="7">
    <source>
        <dbReference type="Pfam" id="PF08016"/>
    </source>
</evidence>
<sequence length="562" mass="63468">MPTPSLTPLDVGASALSPHARRSSAPPKTETNRVLLQSIRAVLHVGVVLALTWRSTLLGDALHPFDRSLANEWIHLLFFVDAVKNVTVWDGSNGTSTTTMATPVTLPNFLLEIEEEIAANVDDTDAISIGFMSRASSYPVGLLFTINETKQHMHGAIDNYFRLPDLALDDYVVAPRPGREDRAAPGVVLPLPMLTVYQSNKTSEFVNTYVVSGTNESEWPPALRRDGVAPDTREFFDLIDVMELRFLVGAKEKKDSERDAQSELLLAWWILFTYDLQSQGHLEVSMNYGVATVPTTINDADQPVETTKYEVADVPPVFFDTNTLFDWCLLTLIAIYQIVEFVLKWSNSTTAFLLLSPRVAGSRDSRRRRAWRAFKREARDWWFWFVLVLNVMTVSCFFQSWYHAYRLELRDRICLLFAGCSALHWMSLVRYLQFHARFHILGLTLYRGLPRVAQFLVGVLPIFVGYVLFGTIMFGAKVPRFQGVGTTAVTLFSVANGDEIHDTFNAVAFTPIIGQLYVYSYMILFSYVVLMVCIGIIEDAFFSAVFPESWPSLDKMEREAAQ</sequence>
<comment type="caution">
    <text evidence="8">The sequence shown here is derived from an EMBL/GenBank/DDBJ whole genome shotgun (WGS) entry which is preliminary data.</text>
</comment>
<proteinExistence type="predicted"/>
<keyword evidence="4 6" id="KW-0472">Membrane</keyword>
<keyword evidence="3 6" id="KW-1133">Transmembrane helix</keyword>
<feature type="transmembrane region" description="Helical" evidence="6">
    <location>
        <begin position="413"/>
        <end position="432"/>
    </location>
</feature>
<evidence type="ECO:0000256" key="5">
    <source>
        <dbReference type="SAM" id="MobiDB-lite"/>
    </source>
</evidence>
<dbReference type="InterPro" id="IPR039031">
    <property type="entry name" value="Mucolipin"/>
</dbReference>
<comment type="subcellular location">
    <subcellularLocation>
        <location evidence="1">Membrane</location>
        <topology evidence="1">Multi-pass membrane protein</topology>
    </subcellularLocation>
</comment>
<dbReference type="PANTHER" id="PTHR12127">
    <property type="entry name" value="MUCOLIPIN"/>
    <property type="match status" value="1"/>
</dbReference>
<feature type="domain" description="Polycystin cation channel PKD1/PKD2" evidence="7">
    <location>
        <begin position="421"/>
        <end position="541"/>
    </location>
</feature>
<evidence type="ECO:0000256" key="6">
    <source>
        <dbReference type="SAM" id="Phobius"/>
    </source>
</evidence>